<dbReference type="Gene3D" id="3.40.630.10">
    <property type="entry name" value="Zn peptidases"/>
    <property type="match status" value="1"/>
</dbReference>
<keyword evidence="2" id="KW-0031">Aminopeptidase</keyword>
<evidence type="ECO:0000259" key="10">
    <source>
        <dbReference type="Pfam" id="PF04389"/>
    </source>
</evidence>
<evidence type="ECO:0000256" key="6">
    <source>
        <dbReference type="ARBA" id="ARBA00022801"/>
    </source>
</evidence>
<accession>A0A137PHT3</accession>
<reference evidence="11 12" key="1">
    <citation type="journal article" date="2015" name="Genome Biol. Evol.">
        <title>Phylogenomic analyses indicate that early fungi evolved digesting cell walls of algal ancestors of land plants.</title>
        <authorList>
            <person name="Chang Y."/>
            <person name="Wang S."/>
            <person name="Sekimoto S."/>
            <person name="Aerts A.L."/>
            <person name="Choi C."/>
            <person name="Clum A."/>
            <person name="LaButti K.M."/>
            <person name="Lindquist E.A."/>
            <person name="Yee Ngan C."/>
            <person name="Ohm R.A."/>
            <person name="Salamov A.A."/>
            <person name="Grigoriev I.V."/>
            <person name="Spatafora J.W."/>
            <person name="Berbee M.L."/>
        </authorList>
    </citation>
    <scope>NUCLEOTIDE SEQUENCE [LARGE SCALE GENOMIC DNA]</scope>
    <source>
        <strain evidence="11 12">NRRL 28638</strain>
    </source>
</reference>
<keyword evidence="12" id="KW-1185">Reference proteome</keyword>
<dbReference type="InterPro" id="IPR045175">
    <property type="entry name" value="M28_fam"/>
</dbReference>
<dbReference type="STRING" id="796925.A0A137PHT3"/>
<evidence type="ECO:0000256" key="3">
    <source>
        <dbReference type="ARBA" id="ARBA00022670"/>
    </source>
</evidence>
<dbReference type="GO" id="GO:0046872">
    <property type="term" value="F:metal ion binding"/>
    <property type="evidence" value="ECO:0007669"/>
    <property type="project" value="UniProtKB-KW"/>
</dbReference>
<dbReference type="InterPro" id="IPR018247">
    <property type="entry name" value="EF_Hand_1_Ca_BS"/>
</dbReference>
<dbReference type="SUPFAM" id="SSF53187">
    <property type="entry name" value="Zn-dependent exopeptidases"/>
    <property type="match status" value="1"/>
</dbReference>
<keyword evidence="7 9" id="KW-0862">Zinc</keyword>
<evidence type="ECO:0000313" key="11">
    <source>
        <dbReference type="EMBL" id="KXN74566.1"/>
    </source>
</evidence>
<evidence type="ECO:0000313" key="12">
    <source>
        <dbReference type="Proteomes" id="UP000070444"/>
    </source>
</evidence>
<keyword evidence="3 9" id="KW-0645">Protease</keyword>
<dbReference type="Pfam" id="PF04389">
    <property type="entry name" value="Peptidase_M28"/>
    <property type="match status" value="1"/>
</dbReference>
<dbReference type="PANTHER" id="PTHR12147">
    <property type="entry name" value="METALLOPEPTIDASE M28 FAMILY MEMBER"/>
    <property type="match status" value="1"/>
</dbReference>
<feature type="signal peptide" evidence="9">
    <location>
        <begin position="1"/>
        <end position="18"/>
    </location>
</feature>
<dbReference type="OrthoDB" id="2214at2759"/>
<dbReference type="OMA" id="CHIDSIN"/>
<dbReference type="AlphaFoldDB" id="A0A137PHT3"/>
<comment type="similarity">
    <text evidence="8">Belongs to the peptidase M28 family. M28E subfamily.</text>
</comment>
<evidence type="ECO:0000256" key="2">
    <source>
        <dbReference type="ARBA" id="ARBA00022438"/>
    </source>
</evidence>
<dbReference type="EMBL" id="KQ964422">
    <property type="protein sequence ID" value="KXN74566.1"/>
    <property type="molecule type" value="Genomic_DNA"/>
</dbReference>
<gene>
    <name evidence="11" type="ORF">CONCODRAFT_34535</name>
</gene>
<dbReference type="EC" id="3.4.-.-" evidence="9"/>
<evidence type="ECO:0000256" key="9">
    <source>
        <dbReference type="RuleBase" id="RU361240"/>
    </source>
</evidence>
<dbReference type="GO" id="GO:0006508">
    <property type="term" value="P:proteolysis"/>
    <property type="evidence" value="ECO:0007669"/>
    <property type="project" value="UniProtKB-KW"/>
</dbReference>
<keyword evidence="5 9" id="KW-0732">Signal</keyword>
<dbReference type="GO" id="GO:0008235">
    <property type="term" value="F:metalloexopeptidase activity"/>
    <property type="evidence" value="ECO:0007669"/>
    <property type="project" value="InterPro"/>
</dbReference>
<dbReference type="PROSITE" id="PS00018">
    <property type="entry name" value="EF_HAND_1"/>
    <property type="match status" value="1"/>
</dbReference>
<dbReference type="PANTHER" id="PTHR12147:SF56">
    <property type="entry name" value="AMINOPEPTIDASE YDR415C-RELATED"/>
    <property type="match status" value="1"/>
</dbReference>
<sequence>MILFKFLYINLFLSAITPAKVDLASGFFKTNRLIQLKQEEPGIWMNKTQILQLIKNRQHYLDITGIDVDMKSIIDRAVAPSGYTVPNSLSQKNMTIEACNNLDMKKAESFLNQLTSLHSRFFLTETGLQASTMLKSHLASIIKPYRGAAEIEQVDHIWGQPSFIVRLKGSKKPNHIAIMGAHYDSINQDDPFNGRSPGADDNGTGVITIAEILRSLVQMQYKPKRTIEFHFYAAEEWGLLGSLSIAFRYALENRQVISMLNIDMNGYKPDKIDNISIVSDYTNQDLTNLLKLCFKEYSKYSTVDDECGYACSDHASWDLAGFPSAHPSEKEWARGYHTDKDVVSDVDFDFLHQFARASVGLLFEVVEA</sequence>
<dbReference type="Proteomes" id="UP000070444">
    <property type="component" value="Unassembled WGS sequence"/>
</dbReference>
<proteinExistence type="inferred from homology"/>
<evidence type="ECO:0000256" key="7">
    <source>
        <dbReference type="ARBA" id="ARBA00022833"/>
    </source>
</evidence>
<dbReference type="InterPro" id="IPR007484">
    <property type="entry name" value="Peptidase_M28"/>
</dbReference>
<organism evidence="11 12">
    <name type="scientific">Conidiobolus coronatus (strain ATCC 28846 / CBS 209.66 / NRRL 28638)</name>
    <name type="common">Delacroixia coronata</name>
    <dbReference type="NCBI Taxonomy" id="796925"/>
    <lineage>
        <taxon>Eukaryota</taxon>
        <taxon>Fungi</taxon>
        <taxon>Fungi incertae sedis</taxon>
        <taxon>Zoopagomycota</taxon>
        <taxon>Entomophthoromycotina</taxon>
        <taxon>Entomophthoromycetes</taxon>
        <taxon>Entomophthorales</taxon>
        <taxon>Ancylistaceae</taxon>
        <taxon>Conidiobolus</taxon>
    </lineage>
</organism>
<keyword evidence="4 9" id="KW-0479">Metal-binding</keyword>
<feature type="domain" description="Peptidase M28" evidence="10">
    <location>
        <begin position="164"/>
        <end position="358"/>
    </location>
</feature>
<evidence type="ECO:0000256" key="5">
    <source>
        <dbReference type="ARBA" id="ARBA00022729"/>
    </source>
</evidence>
<evidence type="ECO:0000256" key="8">
    <source>
        <dbReference type="ARBA" id="ARBA00043962"/>
    </source>
</evidence>
<dbReference type="GO" id="GO:0004177">
    <property type="term" value="F:aminopeptidase activity"/>
    <property type="evidence" value="ECO:0007669"/>
    <property type="project" value="UniProtKB-KW"/>
</dbReference>
<protein>
    <recommendedName>
        <fullName evidence="9">Peptide hydrolase</fullName>
        <ecNumber evidence="9">3.4.-.-</ecNumber>
    </recommendedName>
</protein>
<evidence type="ECO:0000256" key="4">
    <source>
        <dbReference type="ARBA" id="ARBA00022723"/>
    </source>
</evidence>
<comment type="cofactor">
    <cofactor evidence="1">
        <name>Zn(2+)</name>
        <dbReference type="ChEBI" id="CHEBI:29105"/>
    </cofactor>
</comment>
<evidence type="ECO:0000256" key="1">
    <source>
        <dbReference type="ARBA" id="ARBA00001947"/>
    </source>
</evidence>
<feature type="chain" id="PRO_5007230210" description="Peptide hydrolase" evidence="9">
    <location>
        <begin position="19"/>
        <end position="368"/>
    </location>
</feature>
<name>A0A137PHT3_CONC2</name>
<keyword evidence="6 9" id="KW-0378">Hydrolase</keyword>